<dbReference type="GO" id="GO:0008270">
    <property type="term" value="F:zinc ion binding"/>
    <property type="evidence" value="ECO:0007669"/>
    <property type="project" value="UniProtKB-UniRule"/>
</dbReference>
<accession>A0A1L8CXA8</accession>
<feature type="binding site" evidence="7">
    <location>
        <position position="141"/>
    </location>
    <ligand>
        <name>Zn(2+)</name>
        <dbReference type="ChEBI" id="CHEBI:29105"/>
        <label>2</label>
    </ligand>
</feature>
<dbReference type="RefSeq" id="WP_075859909.1">
    <property type="nucleotide sequence ID" value="NZ_BDJK01000055.1"/>
</dbReference>
<evidence type="ECO:0000256" key="2">
    <source>
        <dbReference type="ARBA" id="ARBA00022723"/>
    </source>
</evidence>
<dbReference type="FunFam" id="3.20.20.150:FF:000001">
    <property type="entry name" value="Probable endonuclease 4"/>
    <property type="match status" value="1"/>
</dbReference>
<evidence type="ECO:0000259" key="8">
    <source>
        <dbReference type="Pfam" id="PF01261"/>
    </source>
</evidence>
<dbReference type="InterPro" id="IPR036237">
    <property type="entry name" value="Xyl_isomerase-like_sf"/>
</dbReference>
<feature type="binding site" evidence="7">
    <location>
        <position position="141"/>
    </location>
    <ligand>
        <name>Zn(2+)</name>
        <dbReference type="ChEBI" id="CHEBI:29105"/>
        <label>1</label>
    </ligand>
</feature>
<feature type="binding site" evidence="7">
    <location>
        <position position="226"/>
    </location>
    <ligand>
        <name>Zn(2+)</name>
        <dbReference type="ChEBI" id="CHEBI:29105"/>
        <label>3</label>
    </ligand>
</feature>
<dbReference type="SUPFAM" id="SSF51658">
    <property type="entry name" value="Xylose isomerase-like"/>
    <property type="match status" value="1"/>
</dbReference>
<dbReference type="STRING" id="870242.cpu_20090"/>
<feature type="binding site" evidence="7">
    <location>
        <position position="174"/>
    </location>
    <ligand>
        <name>Zn(2+)</name>
        <dbReference type="ChEBI" id="CHEBI:29105"/>
        <label>2</label>
    </ligand>
</feature>
<dbReference type="Gene3D" id="3.20.20.150">
    <property type="entry name" value="Divalent-metal-dependent TIM barrel enzymes"/>
    <property type="match status" value="1"/>
</dbReference>
<dbReference type="OrthoDB" id="9805666at2"/>
<dbReference type="GO" id="GO:0006284">
    <property type="term" value="P:base-excision repair"/>
    <property type="evidence" value="ECO:0007669"/>
    <property type="project" value="TreeGrafter"/>
</dbReference>
<keyword evidence="7" id="KW-0255">Endonuclease</keyword>
<proteinExistence type="inferred from homology"/>
<dbReference type="NCBIfam" id="TIGR00587">
    <property type="entry name" value="nfo"/>
    <property type="match status" value="1"/>
</dbReference>
<feature type="binding site" evidence="7">
    <location>
        <position position="66"/>
    </location>
    <ligand>
        <name>Zn(2+)</name>
        <dbReference type="ChEBI" id="CHEBI:29105"/>
        <label>1</label>
    </ligand>
</feature>
<keyword evidence="5 7" id="KW-0862">Zinc</keyword>
<dbReference type="Pfam" id="PF01261">
    <property type="entry name" value="AP_endonuc_2"/>
    <property type="match status" value="1"/>
</dbReference>
<evidence type="ECO:0000256" key="6">
    <source>
        <dbReference type="ARBA" id="ARBA00023204"/>
    </source>
</evidence>
<evidence type="ECO:0000256" key="5">
    <source>
        <dbReference type="ARBA" id="ARBA00022833"/>
    </source>
</evidence>
<dbReference type="SMART" id="SM00518">
    <property type="entry name" value="AP2Ec"/>
    <property type="match status" value="1"/>
</dbReference>
<feature type="binding site" evidence="7">
    <location>
        <position position="256"/>
    </location>
    <ligand>
        <name>Zn(2+)</name>
        <dbReference type="ChEBI" id="CHEBI:29105"/>
        <label>2</label>
    </ligand>
</feature>
<keyword evidence="6 7" id="KW-0234">DNA repair</keyword>
<dbReference type="CDD" id="cd00019">
    <property type="entry name" value="AP2Ec"/>
    <property type="match status" value="1"/>
</dbReference>
<keyword evidence="7" id="KW-0540">Nuclease</keyword>
<dbReference type="InterPro" id="IPR001719">
    <property type="entry name" value="AP_endonuc_2"/>
</dbReference>
<keyword evidence="3 7" id="KW-0227">DNA damage</keyword>
<name>A0A1L8CXA8_9THEO</name>
<dbReference type="InterPro" id="IPR013022">
    <property type="entry name" value="Xyl_isomerase-like_TIM-brl"/>
</dbReference>
<feature type="binding site" evidence="7">
    <location>
        <position position="211"/>
    </location>
    <ligand>
        <name>Zn(2+)</name>
        <dbReference type="ChEBI" id="CHEBI:29105"/>
        <label>2</label>
    </ligand>
</feature>
<dbReference type="InterPro" id="IPR018246">
    <property type="entry name" value="AP_endonuc_F2_Zn_BS"/>
</dbReference>
<dbReference type="EMBL" id="BDJK01000055">
    <property type="protein sequence ID" value="GAV23499.1"/>
    <property type="molecule type" value="Genomic_DNA"/>
</dbReference>
<dbReference type="GO" id="GO:0003677">
    <property type="term" value="F:DNA binding"/>
    <property type="evidence" value="ECO:0007669"/>
    <property type="project" value="InterPro"/>
</dbReference>
<reference evidence="10" key="1">
    <citation type="submission" date="2016-12" db="EMBL/GenBank/DDBJ databases">
        <title>Draft Genome Sequences od Carboxydothermus pertinax and islandicus, Hydrogenogenic Carboxydotrophic Bacteria.</title>
        <authorList>
            <person name="Fukuyama Y."/>
            <person name="Ohmae K."/>
            <person name="Yoneda Y."/>
            <person name="Yoshida T."/>
            <person name="Sako Y."/>
        </authorList>
    </citation>
    <scope>NUCLEOTIDE SEQUENCE [LARGE SCALE GENOMIC DNA]</scope>
    <source>
        <strain evidence="10">Ug1</strain>
    </source>
</reference>
<evidence type="ECO:0000313" key="10">
    <source>
        <dbReference type="Proteomes" id="UP000187485"/>
    </source>
</evidence>
<dbReference type="EC" id="3.1.21.2" evidence="7"/>
<keyword evidence="2 7" id="KW-0479">Metal-binding</keyword>
<organism evidence="9 10">
    <name type="scientific">Carboxydothermus pertinax</name>
    <dbReference type="NCBI Taxonomy" id="870242"/>
    <lineage>
        <taxon>Bacteria</taxon>
        <taxon>Bacillati</taxon>
        <taxon>Bacillota</taxon>
        <taxon>Clostridia</taxon>
        <taxon>Thermoanaerobacterales</taxon>
        <taxon>Thermoanaerobacteraceae</taxon>
        <taxon>Carboxydothermus</taxon>
    </lineage>
</organism>
<dbReference type="PANTHER" id="PTHR21445">
    <property type="entry name" value="ENDONUCLEASE IV ENDODEOXYRIBONUCLEASE IV"/>
    <property type="match status" value="1"/>
</dbReference>
<protein>
    <recommendedName>
        <fullName evidence="7">Probable endonuclease 4</fullName>
        <ecNumber evidence="7">3.1.21.2</ecNumber>
    </recommendedName>
    <alternativeName>
        <fullName evidence="7">Endodeoxyribonuclease IV</fullName>
    </alternativeName>
    <alternativeName>
        <fullName evidence="7">Endonuclease IV</fullName>
    </alternativeName>
</protein>
<comment type="function">
    <text evidence="7">Endonuclease IV plays a role in DNA repair. It cleaves phosphodiester bonds at apurinic or apyrimidinic (AP) sites, generating a 3'-hydroxyl group and a 5'-terminal sugar phosphate.</text>
</comment>
<comment type="similarity">
    <text evidence="1 7">Belongs to the AP endonuclease 2 family.</text>
</comment>
<dbReference type="GO" id="GO:0008833">
    <property type="term" value="F:deoxyribonuclease IV (phage-T4-induced) activity"/>
    <property type="evidence" value="ECO:0007669"/>
    <property type="project" value="UniProtKB-UniRule"/>
</dbReference>
<sequence length="288" mass="32299">MNVGLHLSIAGGLLKLKERILKNKTEGVQIFSRSPRGGEAKPFNEKELKAFLEFKEAYGLYPLVVHVPYVLNLASPEEEMFQKSVAIIREDLFRSEQLKADFLVIHVGSHRGAGEERGLARMVEGLKILLSEAFKTRLLIENTAGTGNELGYTFDHLAYIISSTGHPDLGVCLDTCHLLGAGYDDVTPQGIEAIAREFSEKVGENRLYLLHVNDSKFPLGSKKDRHENLEQGYIGREGFINLLKSKFFNNVPWILETPEPGIEEDLVKLKQLRAEILKIPSDRKSNNT</sequence>
<feature type="domain" description="Xylose isomerase-like TIM barrel" evidence="8">
    <location>
        <begin position="26"/>
        <end position="266"/>
    </location>
</feature>
<feature type="binding site" evidence="7">
    <location>
        <position position="177"/>
    </location>
    <ligand>
        <name>Zn(2+)</name>
        <dbReference type="ChEBI" id="CHEBI:29105"/>
        <label>3</label>
    </ligand>
</feature>
<dbReference type="PROSITE" id="PS00730">
    <property type="entry name" value="AP_NUCLEASE_F2_2"/>
    <property type="match status" value="1"/>
</dbReference>
<comment type="cofactor">
    <cofactor evidence="7">
        <name>Zn(2+)</name>
        <dbReference type="ChEBI" id="CHEBI:29105"/>
    </cofactor>
    <text evidence="7">Binds 3 Zn(2+) ions.</text>
</comment>
<comment type="caution">
    <text evidence="9">The sequence shown here is derived from an EMBL/GenBank/DDBJ whole genome shotgun (WGS) entry which is preliminary data.</text>
</comment>
<feature type="binding site" evidence="7">
    <location>
        <position position="224"/>
    </location>
    <ligand>
        <name>Zn(2+)</name>
        <dbReference type="ChEBI" id="CHEBI:29105"/>
        <label>3</label>
    </ligand>
</feature>
<dbReference type="AlphaFoldDB" id="A0A1L8CXA8"/>
<dbReference type="PROSITE" id="PS00731">
    <property type="entry name" value="AP_NUCLEASE_F2_3"/>
    <property type="match status" value="1"/>
</dbReference>
<evidence type="ECO:0000313" key="9">
    <source>
        <dbReference type="EMBL" id="GAV23499.1"/>
    </source>
</evidence>
<dbReference type="PANTHER" id="PTHR21445:SF0">
    <property type="entry name" value="APURINIC-APYRIMIDINIC ENDONUCLEASE"/>
    <property type="match status" value="1"/>
</dbReference>
<evidence type="ECO:0000256" key="3">
    <source>
        <dbReference type="ARBA" id="ARBA00022763"/>
    </source>
</evidence>
<dbReference type="HAMAP" id="MF_00152">
    <property type="entry name" value="Nfo"/>
    <property type="match status" value="1"/>
</dbReference>
<comment type="catalytic activity">
    <reaction evidence="7">
        <text>Endonucleolytic cleavage to 5'-phosphooligonucleotide end-products.</text>
        <dbReference type="EC" id="3.1.21.2"/>
    </reaction>
</comment>
<dbReference type="PROSITE" id="PS51432">
    <property type="entry name" value="AP_NUCLEASE_F2_4"/>
    <property type="match status" value="1"/>
</dbReference>
<feature type="binding site" evidence="7">
    <location>
        <position position="106"/>
    </location>
    <ligand>
        <name>Zn(2+)</name>
        <dbReference type="ChEBI" id="CHEBI:29105"/>
        <label>1</label>
    </ligand>
</feature>
<keyword evidence="10" id="KW-1185">Reference proteome</keyword>
<keyword evidence="4 7" id="KW-0378">Hydrolase</keyword>
<evidence type="ECO:0000256" key="1">
    <source>
        <dbReference type="ARBA" id="ARBA00005340"/>
    </source>
</evidence>
<dbReference type="Proteomes" id="UP000187485">
    <property type="component" value="Unassembled WGS sequence"/>
</dbReference>
<evidence type="ECO:0000256" key="4">
    <source>
        <dbReference type="ARBA" id="ARBA00022801"/>
    </source>
</evidence>
<gene>
    <name evidence="7" type="primary">nfo</name>
    <name evidence="9" type="ORF">cpu_20090</name>
</gene>
<dbReference type="GO" id="GO:0003906">
    <property type="term" value="F:DNA-(apurinic or apyrimidinic site) endonuclease activity"/>
    <property type="evidence" value="ECO:0007669"/>
    <property type="project" value="TreeGrafter"/>
</dbReference>
<dbReference type="GO" id="GO:0008081">
    <property type="term" value="F:phosphoric diester hydrolase activity"/>
    <property type="evidence" value="ECO:0007669"/>
    <property type="project" value="TreeGrafter"/>
</dbReference>
<evidence type="ECO:0000256" key="7">
    <source>
        <dbReference type="HAMAP-Rule" id="MF_00152"/>
    </source>
</evidence>